<keyword evidence="2" id="KW-1185">Reference proteome</keyword>
<evidence type="ECO:0000313" key="1">
    <source>
        <dbReference type="EMBL" id="KAI3779412.1"/>
    </source>
</evidence>
<gene>
    <name evidence="1" type="ORF">L2E82_09129</name>
</gene>
<sequence length="109" mass="12328">MDGGVGGEDYYDLKELGSGCVPNKRVEGPQRSKASALTTIEWILLAPAAVLLFCLNHSPFPKKNQHLYSLHQQKLSFKLKLQQMPHYQKKIHFSNSANEEETDPDTIFI</sequence>
<name>A0ACB9G9I1_CICIN</name>
<comment type="caution">
    <text evidence="1">The sequence shown here is derived from an EMBL/GenBank/DDBJ whole genome shotgun (WGS) entry which is preliminary data.</text>
</comment>
<protein>
    <submittedName>
        <fullName evidence="1">Uncharacterized protein</fullName>
    </submittedName>
</protein>
<reference evidence="1 2" key="2">
    <citation type="journal article" date="2022" name="Mol. Ecol. Resour.">
        <title>The genomes of chicory, endive, great burdock and yacon provide insights into Asteraceae paleo-polyploidization history and plant inulin production.</title>
        <authorList>
            <person name="Fan W."/>
            <person name="Wang S."/>
            <person name="Wang H."/>
            <person name="Wang A."/>
            <person name="Jiang F."/>
            <person name="Liu H."/>
            <person name="Zhao H."/>
            <person name="Xu D."/>
            <person name="Zhang Y."/>
        </authorList>
    </citation>
    <scope>NUCLEOTIDE SEQUENCE [LARGE SCALE GENOMIC DNA]</scope>
    <source>
        <strain evidence="2">cv. Punajuju</strain>
        <tissue evidence="1">Leaves</tissue>
    </source>
</reference>
<proteinExistence type="predicted"/>
<reference evidence="2" key="1">
    <citation type="journal article" date="2022" name="Mol. Ecol. Resour.">
        <title>The genomes of chicory, endive, great burdock and yacon provide insights into Asteraceae palaeo-polyploidization history and plant inulin production.</title>
        <authorList>
            <person name="Fan W."/>
            <person name="Wang S."/>
            <person name="Wang H."/>
            <person name="Wang A."/>
            <person name="Jiang F."/>
            <person name="Liu H."/>
            <person name="Zhao H."/>
            <person name="Xu D."/>
            <person name="Zhang Y."/>
        </authorList>
    </citation>
    <scope>NUCLEOTIDE SEQUENCE [LARGE SCALE GENOMIC DNA]</scope>
    <source>
        <strain evidence="2">cv. Punajuju</strain>
    </source>
</reference>
<dbReference type="EMBL" id="CM042010">
    <property type="protein sequence ID" value="KAI3779412.1"/>
    <property type="molecule type" value="Genomic_DNA"/>
</dbReference>
<accession>A0ACB9G9I1</accession>
<evidence type="ECO:0000313" key="2">
    <source>
        <dbReference type="Proteomes" id="UP001055811"/>
    </source>
</evidence>
<dbReference type="Proteomes" id="UP001055811">
    <property type="component" value="Linkage Group LG02"/>
</dbReference>
<organism evidence="1 2">
    <name type="scientific">Cichorium intybus</name>
    <name type="common">Chicory</name>
    <dbReference type="NCBI Taxonomy" id="13427"/>
    <lineage>
        <taxon>Eukaryota</taxon>
        <taxon>Viridiplantae</taxon>
        <taxon>Streptophyta</taxon>
        <taxon>Embryophyta</taxon>
        <taxon>Tracheophyta</taxon>
        <taxon>Spermatophyta</taxon>
        <taxon>Magnoliopsida</taxon>
        <taxon>eudicotyledons</taxon>
        <taxon>Gunneridae</taxon>
        <taxon>Pentapetalae</taxon>
        <taxon>asterids</taxon>
        <taxon>campanulids</taxon>
        <taxon>Asterales</taxon>
        <taxon>Asteraceae</taxon>
        <taxon>Cichorioideae</taxon>
        <taxon>Cichorieae</taxon>
        <taxon>Cichoriinae</taxon>
        <taxon>Cichorium</taxon>
    </lineage>
</organism>